<evidence type="ECO:0000256" key="5">
    <source>
        <dbReference type="ARBA" id="ARBA00022856"/>
    </source>
</evidence>
<keyword evidence="4 9" id="KW-0812">Transmembrane</keyword>
<evidence type="ECO:0000256" key="9">
    <source>
        <dbReference type="RuleBase" id="RU363032"/>
    </source>
</evidence>
<comment type="subcellular location">
    <subcellularLocation>
        <location evidence="1 9">Cell membrane</location>
        <topology evidence="1 9">Multi-pass membrane protein</topology>
    </subcellularLocation>
</comment>
<dbReference type="OrthoDB" id="9783218at2"/>
<evidence type="ECO:0000259" key="11">
    <source>
        <dbReference type="PROSITE" id="PS50928"/>
    </source>
</evidence>
<reference evidence="13" key="1">
    <citation type="submission" date="2016-10" db="EMBL/GenBank/DDBJ databases">
        <authorList>
            <person name="Varghese N."/>
            <person name="Submissions S."/>
        </authorList>
    </citation>
    <scope>NUCLEOTIDE SEQUENCE [LARGE SCALE GENOMIC DNA]</scope>
    <source>
        <strain evidence="13">Nm76</strain>
    </source>
</reference>
<gene>
    <name evidence="12" type="ORF">SAMN05216333_10536</name>
</gene>
<evidence type="ECO:0000256" key="7">
    <source>
        <dbReference type="ARBA" id="ARBA00022989"/>
    </source>
</evidence>
<evidence type="ECO:0000313" key="13">
    <source>
        <dbReference type="Proteomes" id="UP000198814"/>
    </source>
</evidence>
<feature type="transmembrane region" description="Helical" evidence="9">
    <location>
        <begin position="41"/>
        <end position="63"/>
    </location>
</feature>
<dbReference type="GO" id="GO:0055085">
    <property type="term" value="P:transmembrane transport"/>
    <property type="evidence" value="ECO:0007669"/>
    <property type="project" value="InterPro"/>
</dbReference>
<dbReference type="GO" id="GO:0015031">
    <property type="term" value="P:protein transport"/>
    <property type="evidence" value="ECO:0007669"/>
    <property type="project" value="UniProtKB-KW"/>
</dbReference>
<accession>A0A1H8MAZ8</accession>
<comment type="similarity">
    <text evidence="9">Belongs to the binding-protein-dependent transport system permease family.</text>
</comment>
<evidence type="ECO:0000256" key="6">
    <source>
        <dbReference type="ARBA" id="ARBA00022927"/>
    </source>
</evidence>
<dbReference type="PANTHER" id="PTHR43386">
    <property type="entry name" value="OLIGOPEPTIDE TRANSPORT SYSTEM PERMEASE PROTEIN APPC"/>
    <property type="match status" value="1"/>
</dbReference>
<dbReference type="EMBL" id="FODO01000005">
    <property type="protein sequence ID" value="SEO14541.1"/>
    <property type="molecule type" value="Genomic_DNA"/>
</dbReference>
<evidence type="ECO:0000256" key="2">
    <source>
        <dbReference type="ARBA" id="ARBA00022448"/>
    </source>
</evidence>
<keyword evidence="13" id="KW-1185">Reference proteome</keyword>
<evidence type="ECO:0000313" key="12">
    <source>
        <dbReference type="EMBL" id="SEO14541.1"/>
    </source>
</evidence>
<keyword evidence="8 9" id="KW-0472">Membrane</keyword>
<dbReference type="InterPro" id="IPR000515">
    <property type="entry name" value="MetI-like"/>
</dbReference>
<dbReference type="PROSITE" id="PS50928">
    <property type="entry name" value="ABC_TM1"/>
    <property type="match status" value="1"/>
</dbReference>
<feature type="transmembrane region" description="Helical" evidence="9">
    <location>
        <begin position="155"/>
        <end position="176"/>
    </location>
</feature>
<evidence type="ECO:0000256" key="4">
    <source>
        <dbReference type="ARBA" id="ARBA00022692"/>
    </source>
</evidence>
<evidence type="ECO:0000256" key="8">
    <source>
        <dbReference type="ARBA" id="ARBA00023136"/>
    </source>
</evidence>
<keyword evidence="2 9" id="KW-0813">Transport</keyword>
<dbReference type="SUPFAM" id="SSF161098">
    <property type="entry name" value="MetI-like"/>
    <property type="match status" value="1"/>
</dbReference>
<feature type="domain" description="ABC transmembrane type-1" evidence="11">
    <location>
        <begin position="246"/>
        <end position="456"/>
    </location>
</feature>
<dbReference type="STRING" id="42354.SAMN05216333_10536"/>
<feature type="transmembrane region" description="Helical" evidence="9">
    <location>
        <begin position="204"/>
        <end position="228"/>
    </location>
</feature>
<dbReference type="RefSeq" id="WP_090316995.1">
    <property type="nucleotide sequence ID" value="NZ_FNOE01000005.1"/>
</dbReference>
<feature type="compositionally biased region" description="Basic and acidic residues" evidence="10">
    <location>
        <begin position="481"/>
        <end position="490"/>
    </location>
</feature>
<keyword evidence="5" id="KW-0571">Peptide transport</keyword>
<feature type="transmembrane region" description="Helical" evidence="9">
    <location>
        <begin position="6"/>
        <end position="29"/>
    </location>
</feature>
<dbReference type="InterPro" id="IPR035906">
    <property type="entry name" value="MetI-like_sf"/>
</dbReference>
<evidence type="ECO:0000256" key="1">
    <source>
        <dbReference type="ARBA" id="ARBA00004651"/>
    </source>
</evidence>
<protein>
    <submittedName>
        <fullName evidence="12">Peptide/nickel transport system permease protein</fullName>
    </submittedName>
</protein>
<feature type="transmembrane region" description="Helical" evidence="9">
    <location>
        <begin position="327"/>
        <end position="346"/>
    </location>
</feature>
<dbReference type="PANTHER" id="PTHR43386:SF24">
    <property type="entry name" value="OLIGOPEPTIDE TRANSPORT SYSTEM PERMEASE PROTEIN AMID"/>
    <property type="match status" value="1"/>
</dbReference>
<evidence type="ECO:0000256" key="10">
    <source>
        <dbReference type="SAM" id="MobiDB-lite"/>
    </source>
</evidence>
<dbReference type="Gene3D" id="1.10.3720.10">
    <property type="entry name" value="MetI-like"/>
    <property type="match status" value="1"/>
</dbReference>
<dbReference type="GO" id="GO:0015833">
    <property type="term" value="P:peptide transport"/>
    <property type="evidence" value="ECO:0007669"/>
    <property type="project" value="UniProtKB-KW"/>
</dbReference>
<dbReference type="AlphaFoldDB" id="A0A1H8MAZ8"/>
<keyword evidence="3" id="KW-1003">Cell membrane</keyword>
<feature type="transmembrane region" description="Helical" evidence="9">
    <location>
        <begin position="248"/>
        <end position="272"/>
    </location>
</feature>
<dbReference type="Proteomes" id="UP000198814">
    <property type="component" value="Unassembled WGS sequence"/>
</dbReference>
<dbReference type="GO" id="GO:0005886">
    <property type="term" value="C:plasma membrane"/>
    <property type="evidence" value="ECO:0007669"/>
    <property type="project" value="UniProtKB-SubCell"/>
</dbReference>
<dbReference type="InterPro" id="IPR050366">
    <property type="entry name" value="BP-dependent_transpt_permease"/>
</dbReference>
<proteinExistence type="inferred from homology"/>
<dbReference type="CDD" id="cd06261">
    <property type="entry name" value="TM_PBP2"/>
    <property type="match status" value="1"/>
</dbReference>
<feature type="region of interest" description="Disordered" evidence="10">
    <location>
        <begin position="481"/>
        <end position="503"/>
    </location>
</feature>
<feature type="compositionally biased region" description="Polar residues" evidence="10">
    <location>
        <begin position="491"/>
        <end position="503"/>
    </location>
</feature>
<sequence>MSFSPIILWTDALIYLFVAIVFFIVWYVRRHEHLLAQWKRVGHSASGMSALTVLIFFLVIGLLDTVHFRPALDHKNNQGETIYSVEVLSLLDLLVTPLRTQVEKTYSAPLAAHLYAKETIEQPGGKQVRTFARLQFGGAHLQDPDKEHSADIMQLALKGLACGLLIWSILSIGLIARLSYRNRQNFAPCLTAIWRRNTEIPWRAILITLLILLLIIGCITALAGHYHVLGTDKVGQDILYQSLKSIRVALVIGTLTTLIMLPFALLLGIMAGYFRGWVDDVIQYIYTTLNSIPSVLLIAAAVLMMQVYIETHPELFDTIASRADLRLLFLCMILGITSWTGLCRLLRGETLKLRELEYIQAAHAFGVSHWRVISRHILPNVMHIVLIATVMDFSGLVLAEAVLSYVGVGVDPSMISFGTMINAARLEMAREPMVWWALLAAFSFMFTLVLSANLFADAVQNALDPRIRTLRQRTVLPRFGKKEKQLKDNASDATTPAKSSSHP</sequence>
<keyword evidence="7 9" id="KW-1133">Transmembrane helix</keyword>
<organism evidence="12 13">
    <name type="scientific">Nitrosomonas oligotropha</name>
    <dbReference type="NCBI Taxonomy" id="42354"/>
    <lineage>
        <taxon>Bacteria</taxon>
        <taxon>Pseudomonadati</taxon>
        <taxon>Pseudomonadota</taxon>
        <taxon>Betaproteobacteria</taxon>
        <taxon>Nitrosomonadales</taxon>
        <taxon>Nitrosomonadaceae</taxon>
        <taxon>Nitrosomonas</taxon>
    </lineage>
</organism>
<evidence type="ECO:0000256" key="3">
    <source>
        <dbReference type="ARBA" id="ARBA00022475"/>
    </source>
</evidence>
<name>A0A1H8MAZ8_9PROT</name>
<dbReference type="Pfam" id="PF00528">
    <property type="entry name" value="BPD_transp_1"/>
    <property type="match status" value="1"/>
</dbReference>
<keyword evidence="6" id="KW-0653">Protein transport</keyword>
<feature type="transmembrane region" description="Helical" evidence="9">
    <location>
        <begin position="381"/>
        <end position="406"/>
    </location>
</feature>
<feature type="transmembrane region" description="Helical" evidence="9">
    <location>
        <begin position="284"/>
        <end position="307"/>
    </location>
</feature>
<feature type="transmembrane region" description="Helical" evidence="9">
    <location>
        <begin position="433"/>
        <end position="456"/>
    </location>
</feature>